<name>D2W466_NAEGR</name>
<organism evidence="3">
    <name type="scientific">Naegleria gruberi</name>
    <name type="common">Amoeba</name>
    <dbReference type="NCBI Taxonomy" id="5762"/>
    <lineage>
        <taxon>Eukaryota</taxon>
        <taxon>Discoba</taxon>
        <taxon>Heterolobosea</taxon>
        <taxon>Tetramitia</taxon>
        <taxon>Eutetramitia</taxon>
        <taxon>Vahlkampfiidae</taxon>
        <taxon>Naegleria</taxon>
    </lineage>
</organism>
<dbReference type="GO" id="GO:0004497">
    <property type="term" value="F:monooxygenase activity"/>
    <property type="evidence" value="ECO:0007669"/>
    <property type="project" value="InterPro"/>
</dbReference>
<dbReference type="InterPro" id="IPR005135">
    <property type="entry name" value="Endo/exonuclease/phosphatase"/>
</dbReference>
<sequence>MQVFELSPIRIPFLSTHLYLTSDEDLDKACLLYGDAETQTLSIATSTTPLVFISDPKMLKEYFITKGHLFEKPGYEVVNFFGEDNILTATNTEKWKKHYKICSAAFTPKNLMYVCKVADKSCDLLFEIWNERLKENGSMILDVNEYSNLTLVPGTPVNVKKIIETIPKDLDVVFLQEVWLQSHSHLISEELKSSYPYSFHGHKEVVNEASCTDDSFHRFALPFLHCVREKNLTLSWTTLGPCAEFLSRAAYGNFKCISCVLTSVVENKNIANCYTPGHTGQEFLYDGSNGLMVLSKTPISRANYTSYPSFLLSRGLLEMCINGLFIMESHFPFNFGIDLPVMYQPEFSRMVIMKRPNILVGDLNSGPLTQPEGYETLAGYGYQSIDPNKATFCVNGLNWEIGDCSDDPERNTGMDHIMVDKFSRILEWNSNNSFKLQLFGDSTPTPSDHLGITTELNYNMARKHPYCV</sequence>
<dbReference type="AlphaFoldDB" id="D2W466"/>
<dbReference type="Pfam" id="PF03372">
    <property type="entry name" value="Exo_endo_phos"/>
    <property type="match status" value="1"/>
</dbReference>
<evidence type="ECO:0000313" key="2">
    <source>
        <dbReference type="EMBL" id="EFC36140.1"/>
    </source>
</evidence>
<feature type="domain" description="Endonuclease/exonuclease/phosphatase" evidence="1">
    <location>
        <begin position="159"/>
        <end position="449"/>
    </location>
</feature>
<dbReference type="RefSeq" id="XP_002668884.1">
    <property type="nucleotide sequence ID" value="XM_002668838.1"/>
</dbReference>
<dbReference type="VEuPathDB" id="AmoebaDB:NAEGRDRAFT_76196"/>
<dbReference type="SUPFAM" id="SSF48264">
    <property type="entry name" value="Cytochrome P450"/>
    <property type="match status" value="1"/>
</dbReference>
<proteinExistence type="predicted"/>
<dbReference type="GO" id="GO:0016705">
    <property type="term" value="F:oxidoreductase activity, acting on paired donors, with incorporation or reduction of molecular oxygen"/>
    <property type="evidence" value="ECO:0007669"/>
    <property type="project" value="InterPro"/>
</dbReference>
<dbReference type="SUPFAM" id="SSF56219">
    <property type="entry name" value="DNase I-like"/>
    <property type="match status" value="1"/>
</dbReference>
<dbReference type="GO" id="GO:0020037">
    <property type="term" value="F:heme binding"/>
    <property type="evidence" value="ECO:0007669"/>
    <property type="project" value="InterPro"/>
</dbReference>
<dbReference type="GO" id="GO:0005506">
    <property type="term" value="F:iron ion binding"/>
    <property type="evidence" value="ECO:0007669"/>
    <property type="project" value="InterPro"/>
</dbReference>
<dbReference type="EMBL" id="GG738939">
    <property type="protein sequence ID" value="EFC36140.1"/>
    <property type="molecule type" value="Genomic_DNA"/>
</dbReference>
<dbReference type="InterPro" id="IPR001128">
    <property type="entry name" value="Cyt_P450"/>
</dbReference>
<evidence type="ECO:0000259" key="1">
    <source>
        <dbReference type="Pfam" id="PF03372"/>
    </source>
</evidence>
<dbReference type="InParanoid" id="D2W466"/>
<evidence type="ECO:0000313" key="3">
    <source>
        <dbReference type="Proteomes" id="UP000006671"/>
    </source>
</evidence>
<dbReference type="InterPro" id="IPR036691">
    <property type="entry name" value="Endo/exonu/phosph_ase_sf"/>
</dbReference>
<reference evidence="2 3" key="1">
    <citation type="journal article" date="2010" name="Cell">
        <title>The genome of Naegleria gruberi illuminates early eukaryotic versatility.</title>
        <authorList>
            <person name="Fritz-Laylin L.K."/>
            <person name="Prochnik S.E."/>
            <person name="Ginger M.L."/>
            <person name="Dacks J.B."/>
            <person name="Carpenter M.L."/>
            <person name="Field M.C."/>
            <person name="Kuo A."/>
            <person name="Paredez A."/>
            <person name="Chapman J."/>
            <person name="Pham J."/>
            <person name="Shu S."/>
            <person name="Neupane R."/>
            <person name="Cipriano M."/>
            <person name="Mancuso J."/>
            <person name="Tu H."/>
            <person name="Salamov A."/>
            <person name="Lindquist E."/>
            <person name="Shapiro H."/>
            <person name="Lucas S."/>
            <person name="Grigoriev I.V."/>
            <person name="Cande W.Z."/>
            <person name="Fulton C."/>
            <person name="Rokhsar D.S."/>
            <person name="Dawson S.C."/>
        </authorList>
    </citation>
    <scope>NUCLEOTIDE SEQUENCE [LARGE SCALE GENOMIC DNA]</scope>
    <source>
        <strain evidence="2 3">NEG-M</strain>
    </source>
</reference>
<dbReference type="Proteomes" id="UP000006671">
    <property type="component" value="Unassembled WGS sequence"/>
</dbReference>
<dbReference type="Gene3D" id="3.60.10.10">
    <property type="entry name" value="Endonuclease/exonuclease/phosphatase"/>
    <property type="match status" value="2"/>
</dbReference>
<dbReference type="Gene3D" id="1.10.630.10">
    <property type="entry name" value="Cytochrome P450"/>
    <property type="match status" value="1"/>
</dbReference>
<protein>
    <submittedName>
        <fullName evidence="2">Predicted protein</fullName>
    </submittedName>
</protein>
<dbReference type="KEGG" id="ngr:NAEGRDRAFT_76196"/>
<dbReference type="Pfam" id="PF00067">
    <property type="entry name" value="p450"/>
    <property type="match status" value="1"/>
</dbReference>
<dbReference type="STRING" id="5762.D2W466"/>
<dbReference type="GeneID" id="8860474"/>
<keyword evidence="3" id="KW-1185">Reference proteome</keyword>
<dbReference type="InterPro" id="IPR036396">
    <property type="entry name" value="Cyt_P450_sf"/>
</dbReference>
<gene>
    <name evidence="2" type="ORF">NAEGRDRAFT_76196</name>
</gene>
<dbReference type="OrthoDB" id="387657at2759"/>
<accession>D2W466</accession>